<dbReference type="EMBL" id="LCWF01000033">
    <property type="protein sequence ID" value="KKY26899.1"/>
    <property type="molecule type" value="Genomic_DNA"/>
</dbReference>
<dbReference type="Proteomes" id="UP000053317">
    <property type="component" value="Unassembled WGS sequence"/>
</dbReference>
<gene>
    <name evidence="3" type="ORF">UCRPC4_g01365</name>
</gene>
<feature type="compositionally biased region" description="Low complexity" evidence="1">
    <location>
        <begin position="94"/>
        <end position="271"/>
    </location>
</feature>
<dbReference type="InterPro" id="IPR057230">
    <property type="entry name" value="DUF7908"/>
</dbReference>
<sequence>MNGELEDADGFIYAPPGSTETPFIGGENPPYGSITTTFIIQNDTLVWDSSSFQLGHALFCVIGQTVEAVFTAQYPDGCLPVTLGVSPTTDCIGTTSITTGSSTNTTSSSATESTTGSTTNTLFNSTSSGTITTTDTSVTPTDSTSTTGTSATDSTTTDTTTGTSTISTTDTSTDTASTTETDTTTTTGTSTDTDTTTTTGTSTDTDTTTTTTTTGTSTDTDTTTTTTGTSTDTDTTTTTGTSTDTDTTTATTDTSTTATTTSTSTSSAPTGARTVCQPSATPTQFSYDSPTYNGGQRITTNNNRYKIVCGDNNQRMGNVATVGSFNYEYYDTDFDGCINYCEMYNQANPASNTACDAVKWVDTQGNSNEASCFLFYGDIGTENQADSQNPNYDANYVSGYLIPDTETNDLYLSNPIPLVSNTWNDGYSHYWDTARLTLPFDVYIYGQTDNKIWVSANGFVGTFESSSSVSTIANSMSGDLRDGQTIPSGNGGSGDAFFPQGGIYGYWTYTQVLGPTGVSTSNSPYTDSGIYYEIDEDGETLSIEFYLADGNNPASIYHYIIYYDTNNPGEWRVYYFDVNPPSNSQVLSVGAVQKSSDGTLTYNVPVNGQNANNNPSEYPVDGEVWTFITSASDSGTAAGTFTKDDFDLNDYTVGSWTGP</sequence>
<organism evidence="3 4">
    <name type="scientific">Phaeomoniella chlamydospora</name>
    <name type="common">Phaeoacremonium chlamydosporum</name>
    <dbReference type="NCBI Taxonomy" id="158046"/>
    <lineage>
        <taxon>Eukaryota</taxon>
        <taxon>Fungi</taxon>
        <taxon>Dikarya</taxon>
        <taxon>Ascomycota</taxon>
        <taxon>Pezizomycotina</taxon>
        <taxon>Eurotiomycetes</taxon>
        <taxon>Chaetothyriomycetidae</taxon>
        <taxon>Phaeomoniellales</taxon>
        <taxon>Phaeomoniellaceae</taxon>
        <taxon>Phaeomoniella</taxon>
    </lineage>
</organism>
<reference evidence="3 4" key="2">
    <citation type="submission" date="2015-05" db="EMBL/GenBank/DDBJ databases">
        <authorList>
            <person name="Morales-Cruz A."/>
            <person name="Amrine K.C."/>
            <person name="Cantu D."/>
        </authorList>
    </citation>
    <scope>NUCLEOTIDE SEQUENCE [LARGE SCALE GENOMIC DNA]</scope>
    <source>
        <strain evidence="3">UCRPC4</strain>
    </source>
</reference>
<evidence type="ECO:0000256" key="1">
    <source>
        <dbReference type="SAM" id="MobiDB-lite"/>
    </source>
</evidence>
<dbReference type="Pfam" id="PF25485">
    <property type="entry name" value="DUF7908"/>
    <property type="match status" value="1"/>
</dbReference>
<evidence type="ECO:0000259" key="2">
    <source>
        <dbReference type="Pfam" id="PF25485"/>
    </source>
</evidence>
<name>A0A0G2EXJ8_PHACM</name>
<dbReference type="AlphaFoldDB" id="A0A0G2EXJ8"/>
<feature type="compositionally biased region" description="Polar residues" evidence="1">
    <location>
        <begin position="276"/>
        <end position="298"/>
    </location>
</feature>
<keyword evidence="4" id="KW-1185">Reference proteome</keyword>
<evidence type="ECO:0000313" key="4">
    <source>
        <dbReference type="Proteomes" id="UP000053317"/>
    </source>
</evidence>
<protein>
    <recommendedName>
        <fullName evidence="2">DUF7908 domain-containing protein</fullName>
    </recommendedName>
</protein>
<evidence type="ECO:0000313" key="3">
    <source>
        <dbReference type="EMBL" id="KKY26899.1"/>
    </source>
</evidence>
<proteinExistence type="predicted"/>
<accession>A0A0G2EXJ8</accession>
<feature type="domain" description="DUF7908" evidence="2">
    <location>
        <begin position="2"/>
        <end position="88"/>
    </location>
</feature>
<comment type="caution">
    <text evidence="3">The sequence shown here is derived from an EMBL/GenBank/DDBJ whole genome shotgun (WGS) entry which is preliminary data.</text>
</comment>
<feature type="region of interest" description="Disordered" evidence="1">
    <location>
        <begin position="94"/>
        <end position="298"/>
    </location>
</feature>
<dbReference type="OrthoDB" id="3563678at2759"/>
<reference evidence="3 4" key="1">
    <citation type="submission" date="2015-05" db="EMBL/GenBank/DDBJ databases">
        <title>Distinctive expansion of gene families associated with plant cell wall degradation and secondary metabolism in the genomes of grapevine trunk pathogens.</title>
        <authorList>
            <person name="Lawrence D.P."/>
            <person name="Travadon R."/>
            <person name="Rolshausen P.E."/>
            <person name="Baumgartner K."/>
        </authorList>
    </citation>
    <scope>NUCLEOTIDE SEQUENCE [LARGE SCALE GENOMIC DNA]</scope>
    <source>
        <strain evidence="3">UCRPC4</strain>
    </source>
</reference>